<feature type="non-terminal residue" evidence="10">
    <location>
        <position position="1"/>
    </location>
</feature>
<dbReference type="Pfam" id="PF08447">
    <property type="entry name" value="PAS_3"/>
    <property type="match status" value="1"/>
</dbReference>
<dbReference type="InterPro" id="IPR013767">
    <property type="entry name" value="PAS_fold"/>
</dbReference>
<dbReference type="PANTHER" id="PTHR43304:SF1">
    <property type="entry name" value="PAC DOMAIN-CONTAINING PROTEIN"/>
    <property type="match status" value="1"/>
</dbReference>
<dbReference type="Pfam" id="PF00989">
    <property type="entry name" value="PAS"/>
    <property type="match status" value="2"/>
</dbReference>
<dbReference type="Pfam" id="PF08448">
    <property type="entry name" value="PAS_4"/>
    <property type="match status" value="1"/>
</dbReference>
<reference evidence="10 11" key="1">
    <citation type="submission" date="2015-09" db="EMBL/GenBank/DDBJ databases">
        <title>A metagenomics-based metabolic model of nitrate-dependent anaerobic oxidation of methane by Methanoperedens-like archaea.</title>
        <authorList>
            <person name="Arshad A."/>
            <person name="Speth D.R."/>
            <person name="De Graaf R.M."/>
            <person name="Op Den Camp H.J."/>
            <person name="Jetten M.S."/>
            <person name="Welte C.U."/>
        </authorList>
    </citation>
    <scope>NUCLEOTIDE SEQUENCE [LARGE SCALE GENOMIC DNA]</scope>
</reference>
<evidence type="ECO:0000313" key="11">
    <source>
        <dbReference type="Proteomes" id="UP000050360"/>
    </source>
</evidence>
<dbReference type="Gene3D" id="3.30.565.10">
    <property type="entry name" value="Histidine kinase-like ATPase, C-terminal domain"/>
    <property type="match status" value="1"/>
</dbReference>
<dbReference type="GO" id="GO:0000155">
    <property type="term" value="F:phosphorelay sensor kinase activity"/>
    <property type="evidence" value="ECO:0007669"/>
    <property type="project" value="InterPro"/>
</dbReference>
<organism evidence="10 11">
    <name type="scientific">Candidatus Methanoperedens nitratireducens</name>
    <dbReference type="NCBI Taxonomy" id="1392998"/>
    <lineage>
        <taxon>Archaea</taxon>
        <taxon>Methanobacteriati</taxon>
        <taxon>Methanobacteriota</taxon>
        <taxon>Stenosarchaea group</taxon>
        <taxon>Methanomicrobia</taxon>
        <taxon>Methanosarcinales</taxon>
        <taxon>ANME-2 cluster</taxon>
        <taxon>Candidatus Methanoperedentaceae</taxon>
        <taxon>Candidatus Methanoperedens</taxon>
    </lineage>
</organism>
<evidence type="ECO:0000256" key="5">
    <source>
        <dbReference type="ARBA" id="ARBA00022777"/>
    </source>
</evidence>
<dbReference type="InterPro" id="IPR036097">
    <property type="entry name" value="HisK_dim/P_sf"/>
</dbReference>
<comment type="caution">
    <text evidence="10">The sequence shown here is derived from an EMBL/GenBank/DDBJ whole genome shotgun (WGS) entry which is preliminary data.</text>
</comment>
<dbReference type="Pfam" id="PF02518">
    <property type="entry name" value="HATPase_c"/>
    <property type="match status" value="1"/>
</dbReference>
<feature type="domain" description="Histidine kinase" evidence="7">
    <location>
        <begin position="776"/>
        <end position="985"/>
    </location>
</feature>
<dbReference type="InterPro" id="IPR000700">
    <property type="entry name" value="PAS-assoc_C"/>
</dbReference>
<dbReference type="Gene3D" id="1.10.287.130">
    <property type="match status" value="1"/>
</dbReference>
<feature type="domain" description="PAC" evidence="9">
    <location>
        <begin position="202"/>
        <end position="254"/>
    </location>
</feature>
<dbReference type="InterPro" id="IPR004358">
    <property type="entry name" value="Sig_transdc_His_kin-like_C"/>
</dbReference>
<dbReference type="Gene3D" id="3.30.450.20">
    <property type="entry name" value="PAS domain"/>
    <property type="match status" value="6"/>
</dbReference>
<evidence type="ECO:0000259" key="8">
    <source>
        <dbReference type="PROSITE" id="PS50112"/>
    </source>
</evidence>
<dbReference type="InterPro" id="IPR005467">
    <property type="entry name" value="His_kinase_dom"/>
</dbReference>
<dbReference type="InterPro" id="IPR013656">
    <property type="entry name" value="PAS_4"/>
</dbReference>
<dbReference type="SMART" id="SM00086">
    <property type="entry name" value="PAC"/>
    <property type="match status" value="5"/>
</dbReference>
<dbReference type="SMART" id="SM00091">
    <property type="entry name" value="PAS"/>
    <property type="match status" value="5"/>
</dbReference>
<dbReference type="SUPFAM" id="SSF47384">
    <property type="entry name" value="Homodimeric domain of signal transducing histidine kinase"/>
    <property type="match status" value="1"/>
</dbReference>
<evidence type="ECO:0000256" key="1">
    <source>
        <dbReference type="ARBA" id="ARBA00000085"/>
    </source>
</evidence>
<dbReference type="Pfam" id="PF00512">
    <property type="entry name" value="HisKA"/>
    <property type="match status" value="1"/>
</dbReference>
<dbReference type="InterPro" id="IPR001610">
    <property type="entry name" value="PAC"/>
</dbReference>
<dbReference type="PROSITE" id="PS50112">
    <property type="entry name" value="PAS"/>
    <property type="match status" value="4"/>
</dbReference>
<dbReference type="AlphaFoldDB" id="A0A0N8KQ34"/>
<dbReference type="EC" id="2.7.13.3" evidence="2"/>
<dbReference type="CDD" id="cd00130">
    <property type="entry name" value="PAS"/>
    <property type="match status" value="4"/>
</dbReference>
<evidence type="ECO:0000313" key="10">
    <source>
        <dbReference type="EMBL" id="KPQ41026.1"/>
    </source>
</evidence>
<dbReference type="SUPFAM" id="SSF55874">
    <property type="entry name" value="ATPase domain of HSP90 chaperone/DNA topoisomerase II/histidine kinase"/>
    <property type="match status" value="1"/>
</dbReference>
<sequence length="985" mass="113339">TALTKAQEEKNKSEAIIAALGDGIIIQDTDYKIIYQNQIQNDLYGDRTGEICYKVYGGRDNICEDCPVERTFRDGKIHRSERKVATDRGDFYFDLTSSPLRDSNGNIIAGIKVVREITGQKRLEQTLRESEEKYRRLVETLMEGIWVLDKDANTTFVNPRMAQMLGYTVDEMLGKHLFSFMDEQGRENAMRYLERRSQGIKEQHDFEFVRKDGTRIYASLETSPIVDENGNYSGAIAAIADITERKRTEEKLREGEQFLESIFASIQDSIGIIDSDMNIIRVNKMTESWYMHAMPLVGKKCFKAYHNRKERCELCPARETLKTGKSAYKEVPRHGPGGKQVGWAEIYSYPLNDMITGQMNGVIEYVRDITERKRMEEEIKQSEEKYRLLIENIQEGVFVIQDAKMVFVNKAIAAISGYSIEEIIGMDFHSFVAPEDLEMVQDRYYRRQRGEDVSSEYEFHVLRKDGEKTLVNMSVGIVTYLGRVASMGILKDITEQKRAEKLIKESEEKYRNLVELTTDIIYMTDKNSKHVFMNDAGLRILEASPEEVIGHHWSKCIYPEDREKSVQKFREMIENGTDVFDFENRYISKSGKVINVLHNIRILRNEKGEVIGTQGIARDITERERSAEALRLSNLVVENSQTVLFRWKAQKGWPVEFVSNNVVQFGYSAEEFLSGALLYVTIIHPGDLERVLKEVRTHSERGDDRFRQEYRIIAKNGAVHWIDDRTVIEREKDGNITHYQGIIIDITERKHTEEAIRKYNKELEESNRMKELFTDIMHHDLLNPLNVAHGYVELFLEDEKDLRKKSHLETIKRNLVKGMDLIDNATKLSKLKSLESIGFEDIDLKIVVTEVIENLTPLAVNAGMSIENNLKTRLPVKANRIIEDIFTNIIINAIKYAPQGKRIVVRGTEEANSCSVRIIDFGEGIKDPEKKLIFERFNRNEKKGVKGSGLGLAIVGRILQLHNGRIWVEDNPEGGAVFVVQIPKS</sequence>
<feature type="domain" description="PAC" evidence="9">
    <location>
        <begin position="580"/>
        <end position="632"/>
    </location>
</feature>
<dbReference type="SUPFAM" id="SSF55785">
    <property type="entry name" value="PYP-like sensor domain (PAS domain)"/>
    <property type="match status" value="6"/>
</dbReference>
<evidence type="ECO:0000256" key="6">
    <source>
        <dbReference type="SAM" id="Coils"/>
    </source>
</evidence>
<feature type="domain" description="PAC" evidence="9">
    <location>
        <begin position="706"/>
        <end position="758"/>
    </location>
</feature>
<evidence type="ECO:0000256" key="4">
    <source>
        <dbReference type="ARBA" id="ARBA00022679"/>
    </source>
</evidence>
<dbReference type="PRINTS" id="PR00344">
    <property type="entry name" value="BCTRLSENSOR"/>
</dbReference>
<proteinExistence type="predicted"/>
<feature type="domain" description="PAS" evidence="8">
    <location>
        <begin position="506"/>
        <end position="576"/>
    </location>
</feature>
<dbReference type="InterPro" id="IPR000014">
    <property type="entry name" value="PAS"/>
</dbReference>
<gene>
    <name evidence="10" type="ORF">MPEBLZ_04425</name>
</gene>
<evidence type="ECO:0000256" key="3">
    <source>
        <dbReference type="ARBA" id="ARBA00022553"/>
    </source>
</evidence>
<keyword evidence="6" id="KW-0175">Coiled coil</keyword>
<dbReference type="NCBIfam" id="TIGR00229">
    <property type="entry name" value="sensory_box"/>
    <property type="match status" value="5"/>
</dbReference>
<keyword evidence="3" id="KW-0597">Phosphoprotein</keyword>
<dbReference type="InterPro" id="IPR036890">
    <property type="entry name" value="HATPase_C_sf"/>
</dbReference>
<feature type="domain" description="PAC" evidence="9">
    <location>
        <begin position="455"/>
        <end position="505"/>
    </location>
</feature>
<dbReference type="InterPro" id="IPR003594">
    <property type="entry name" value="HATPase_dom"/>
</dbReference>
<dbReference type="SMART" id="SM00387">
    <property type="entry name" value="HATPase_c"/>
    <property type="match status" value="1"/>
</dbReference>
<protein>
    <recommendedName>
        <fullName evidence="2">histidine kinase</fullName>
        <ecNumber evidence="2">2.7.13.3</ecNumber>
    </recommendedName>
</protein>
<dbReference type="InterPro" id="IPR013655">
    <property type="entry name" value="PAS_fold_3"/>
</dbReference>
<dbReference type="PROSITE" id="PS50113">
    <property type="entry name" value="PAC"/>
    <property type="match status" value="5"/>
</dbReference>
<comment type="catalytic activity">
    <reaction evidence="1">
        <text>ATP + protein L-histidine = ADP + protein N-phospho-L-histidine.</text>
        <dbReference type="EC" id="2.7.13.3"/>
    </reaction>
</comment>
<dbReference type="Pfam" id="PF13426">
    <property type="entry name" value="PAS_9"/>
    <property type="match status" value="2"/>
</dbReference>
<accession>A0A0N8KQ34</accession>
<name>A0A0N8KQ34_9EURY</name>
<feature type="domain" description="PAC" evidence="9">
    <location>
        <begin position="78"/>
        <end position="129"/>
    </location>
</feature>
<evidence type="ECO:0000256" key="2">
    <source>
        <dbReference type="ARBA" id="ARBA00012438"/>
    </source>
</evidence>
<dbReference type="InterPro" id="IPR035965">
    <property type="entry name" value="PAS-like_dom_sf"/>
</dbReference>
<dbReference type="Proteomes" id="UP000050360">
    <property type="component" value="Unassembled WGS sequence"/>
</dbReference>
<dbReference type="EMBL" id="LKCM01000460">
    <property type="protein sequence ID" value="KPQ41026.1"/>
    <property type="molecule type" value="Genomic_DNA"/>
</dbReference>
<feature type="domain" description="PAS" evidence="8">
    <location>
        <begin position="382"/>
        <end position="451"/>
    </location>
</feature>
<feature type="coiled-coil region" evidence="6">
    <location>
        <begin position="365"/>
        <end position="392"/>
    </location>
</feature>
<keyword evidence="4" id="KW-0808">Transferase</keyword>
<keyword evidence="5 10" id="KW-0418">Kinase</keyword>
<evidence type="ECO:0000259" key="9">
    <source>
        <dbReference type="PROSITE" id="PS50113"/>
    </source>
</evidence>
<feature type="domain" description="PAS" evidence="8">
    <location>
        <begin position="665"/>
        <end position="702"/>
    </location>
</feature>
<dbReference type="PROSITE" id="PS50109">
    <property type="entry name" value="HIS_KIN"/>
    <property type="match status" value="1"/>
</dbReference>
<dbReference type="SMART" id="SM00388">
    <property type="entry name" value="HisKA"/>
    <property type="match status" value="1"/>
</dbReference>
<dbReference type="CDD" id="cd00082">
    <property type="entry name" value="HisKA"/>
    <property type="match status" value="1"/>
</dbReference>
<dbReference type="InterPro" id="IPR003661">
    <property type="entry name" value="HisK_dim/P_dom"/>
</dbReference>
<dbReference type="InterPro" id="IPR052162">
    <property type="entry name" value="Sensor_kinase/Photoreceptor"/>
</dbReference>
<dbReference type="PANTHER" id="PTHR43304">
    <property type="entry name" value="PHYTOCHROME-LIKE PROTEIN CPH1"/>
    <property type="match status" value="1"/>
</dbReference>
<evidence type="ECO:0000259" key="7">
    <source>
        <dbReference type="PROSITE" id="PS50109"/>
    </source>
</evidence>
<feature type="domain" description="PAS" evidence="8">
    <location>
        <begin position="130"/>
        <end position="195"/>
    </location>
</feature>